<dbReference type="InterPro" id="IPR036779">
    <property type="entry name" value="LysM_dom_sf"/>
</dbReference>
<proteinExistence type="predicted"/>
<feature type="domain" description="LysM" evidence="1">
    <location>
        <begin position="4"/>
        <end position="51"/>
    </location>
</feature>
<keyword evidence="3" id="KW-1185">Reference proteome</keyword>
<organism evidence="2 3">
    <name type="scientific">Nocardia sputorum</name>
    <dbReference type="NCBI Taxonomy" id="2984338"/>
    <lineage>
        <taxon>Bacteria</taxon>
        <taxon>Bacillati</taxon>
        <taxon>Actinomycetota</taxon>
        <taxon>Actinomycetes</taxon>
        <taxon>Mycobacteriales</taxon>
        <taxon>Nocardiaceae</taxon>
        <taxon>Nocardia</taxon>
    </lineage>
</organism>
<name>A0ABM8D176_9NOCA</name>
<reference evidence="2 3" key="1">
    <citation type="submission" date="2022-11" db="EMBL/GenBank/DDBJ databases">
        <title>Genome Sequencing of Nocardia sp. ON39_IFM12276 and assembly.</title>
        <authorList>
            <person name="Shimojima M."/>
            <person name="Toyokawa M."/>
            <person name="Uesaka K."/>
        </authorList>
    </citation>
    <scope>NUCLEOTIDE SEQUENCE [LARGE SCALE GENOMIC DNA]</scope>
    <source>
        <strain evidence="2 3">IFM 12276</strain>
    </source>
</reference>
<dbReference type="SUPFAM" id="SSF54106">
    <property type="entry name" value="LysM domain"/>
    <property type="match status" value="1"/>
</dbReference>
<dbReference type="EMBL" id="AP026978">
    <property type="protein sequence ID" value="BDU01078.1"/>
    <property type="molecule type" value="Genomic_DNA"/>
</dbReference>
<evidence type="ECO:0000259" key="1">
    <source>
        <dbReference type="PROSITE" id="PS51782"/>
    </source>
</evidence>
<evidence type="ECO:0000313" key="3">
    <source>
        <dbReference type="Proteomes" id="UP001317870"/>
    </source>
</evidence>
<dbReference type="SMART" id="SM00257">
    <property type="entry name" value="LysM"/>
    <property type="match status" value="1"/>
</dbReference>
<sequence length="64" mass="7059">MAAEWHTVVAGETLSGIVKKKYGDLRFLRMIAELNHIADPNLIRVGQEIMLPLRSVLAGTADVE</sequence>
<dbReference type="PROSITE" id="PS51782">
    <property type="entry name" value="LYSM"/>
    <property type="match status" value="1"/>
</dbReference>
<evidence type="ECO:0000313" key="2">
    <source>
        <dbReference type="EMBL" id="BDU01078.1"/>
    </source>
</evidence>
<dbReference type="CDD" id="cd00118">
    <property type="entry name" value="LysM"/>
    <property type="match status" value="1"/>
</dbReference>
<dbReference type="InterPro" id="IPR018392">
    <property type="entry name" value="LysM"/>
</dbReference>
<dbReference type="RefSeq" id="WP_281874092.1">
    <property type="nucleotide sequence ID" value="NZ_AP026976.1"/>
</dbReference>
<accession>A0ABM8D176</accession>
<dbReference type="Gene3D" id="3.10.350.10">
    <property type="entry name" value="LysM domain"/>
    <property type="match status" value="1"/>
</dbReference>
<protein>
    <recommendedName>
        <fullName evidence="1">LysM domain-containing protein</fullName>
    </recommendedName>
</protein>
<gene>
    <name evidence="2" type="ORF">IFM12276_41060</name>
</gene>
<dbReference type="Pfam" id="PF01476">
    <property type="entry name" value="LysM"/>
    <property type="match status" value="1"/>
</dbReference>
<dbReference type="Proteomes" id="UP001317870">
    <property type="component" value="Chromosome"/>
</dbReference>